<feature type="region of interest" description="Disordered" evidence="2">
    <location>
        <begin position="175"/>
        <end position="196"/>
    </location>
</feature>
<dbReference type="EMBL" id="LK023346">
    <property type="protein sequence ID" value="CDS11469.1"/>
    <property type="molecule type" value="Genomic_DNA"/>
</dbReference>
<name>A0A077WW93_9FUNG</name>
<feature type="region of interest" description="Disordered" evidence="2">
    <location>
        <begin position="71"/>
        <end position="138"/>
    </location>
</feature>
<dbReference type="OrthoDB" id="2283959at2759"/>
<feature type="coiled-coil region" evidence="1">
    <location>
        <begin position="316"/>
        <end position="368"/>
    </location>
</feature>
<evidence type="ECO:0000313" key="3">
    <source>
        <dbReference type="EMBL" id="CDS11469.1"/>
    </source>
</evidence>
<feature type="compositionally biased region" description="Basic residues" evidence="2">
    <location>
        <begin position="76"/>
        <end position="97"/>
    </location>
</feature>
<proteinExistence type="predicted"/>
<evidence type="ECO:0000256" key="2">
    <source>
        <dbReference type="SAM" id="MobiDB-lite"/>
    </source>
</evidence>
<sequence length="381" mass="42882">MAHKLDQQRALFRPTKNTAFFDDDDDDFSDYLTTDDTSSMARSLTSSIEANSMRSDTLALAEFLTSTSPEEFAKPSLRKQHQRRASRLLTRLRKRPTRGSLQTDNSSVISKGSNNNQYQAKHIPLPSYQPPSLRDSGVYSEISDKDVQQYLPPPPVPPVPQTQQQPMQNDLQMFPMPPPTVPAKSSARPQRPAPLPEDVASAAIAAASQQYQHHDLRSVPPAALKRRSIVRNRHVQVQNPKDASDETTTALSSSSTHNTPSACPHCRQHIGAADKKQDESVSSDGTSTRRHRRLSSPPAMASGVLQKKHSTATPDHNTLRQMIERLEAQLAEERQSRQKLEQVMLRNNHQATRKMEQVAEERSRWKDDCQWMQSRIASMNQ</sequence>
<feature type="compositionally biased region" description="Polar residues" evidence="2">
    <location>
        <begin position="99"/>
        <end position="119"/>
    </location>
</feature>
<evidence type="ECO:0000256" key="1">
    <source>
        <dbReference type="SAM" id="Coils"/>
    </source>
</evidence>
<organism evidence="3">
    <name type="scientific">Lichtheimia ramosa</name>
    <dbReference type="NCBI Taxonomy" id="688394"/>
    <lineage>
        <taxon>Eukaryota</taxon>
        <taxon>Fungi</taxon>
        <taxon>Fungi incertae sedis</taxon>
        <taxon>Mucoromycota</taxon>
        <taxon>Mucoromycotina</taxon>
        <taxon>Mucoromycetes</taxon>
        <taxon>Mucorales</taxon>
        <taxon>Lichtheimiaceae</taxon>
        <taxon>Lichtheimia</taxon>
    </lineage>
</organism>
<dbReference type="AlphaFoldDB" id="A0A077WW93"/>
<protein>
    <submittedName>
        <fullName evidence="3">Uncharacterized protein</fullName>
    </submittedName>
</protein>
<keyword evidence="1" id="KW-0175">Coiled coil</keyword>
<gene>
    <name evidence="3" type="ORF">LRAMOSA03732</name>
</gene>
<accession>A0A077WW93</accession>
<feature type="compositionally biased region" description="Polar residues" evidence="2">
    <location>
        <begin position="235"/>
        <end position="261"/>
    </location>
</feature>
<reference evidence="3" key="1">
    <citation type="journal article" date="2014" name="Genome Announc.">
        <title>De novo whole-genome sequence and genome annotation of Lichtheimia ramosa.</title>
        <authorList>
            <person name="Linde J."/>
            <person name="Schwartze V."/>
            <person name="Binder U."/>
            <person name="Lass-Florl C."/>
            <person name="Voigt K."/>
            <person name="Horn F."/>
        </authorList>
    </citation>
    <scope>NUCLEOTIDE SEQUENCE</scope>
    <source>
        <strain evidence="3">JMRC FSU:6197</strain>
    </source>
</reference>
<feature type="region of interest" description="Disordered" evidence="2">
    <location>
        <begin position="231"/>
        <end position="315"/>
    </location>
</feature>